<keyword evidence="7" id="KW-1185">Reference proteome</keyword>
<dbReference type="EMBL" id="BAABJX010000036">
    <property type="protein sequence ID" value="GAA4838192.1"/>
    <property type="molecule type" value="Genomic_DNA"/>
</dbReference>
<evidence type="ECO:0000256" key="2">
    <source>
        <dbReference type="ARBA" id="ARBA00022748"/>
    </source>
</evidence>
<dbReference type="InterPro" id="IPR036249">
    <property type="entry name" value="Thioredoxin-like_sf"/>
</dbReference>
<keyword evidence="4" id="KW-0676">Redox-active center</keyword>
<dbReference type="InterPro" id="IPR050553">
    <property type="entry name" value="Thioredoxin_ResA/DsbE_sf"/>
</dbReference>
<organism evidence="6 7">
    <name type="scientific">Algivirga pacifica</name>
    <dbReference type="NCBI Taxonomy" id="1162670"/>
    <lineage>
        <taxon>Bacteria</taxon>
        <taxon>Pseudomonadati</taxon>
        <taxon>Bacteroidota</taxon>
        <taxon>Cytophagia</taxon>
        <taxon>Cytophagales</taxon>
        <taxon>Flammeovirgaceae</taxon>
        <taxon>Algivirga</taxon>
    </lineage>
</organism>
<keyword evidence="2" id="KW-0201">Cytochrome c-type biogenesis</keyword>
<accession>A0ABP9DCD6</accession>
<dbReference type="InterPro" id="IPR013766">
    <property type="entry name" value="Thioredoxin_domain"/>
</dbReference>
<dbReference type="PANTHER" id="PTHR42852">
    <property type="entry name" value="THIOL:DISULFIDE INTERCHANGE PROTEIN DSBE"/>
    <property type="match status" value="1"/>
</dbReference>
<evidence type="ECO:0000256" key="1">
    <source>
        <dbReference type="ARBA" id="ARBA00004196"/>
    </source>
</evidence>
<dbReference type="Gene3D" id="3.40.30.10">
    <property type="entry name" value="Glutaredoxin"/>
    <property type="match status" value="1"/>
</dbReference>
<comment type="caution">
    <text evidence="6">The sequence shown here is derived from an EMBL/GenBank/DDBJ whole genome shotgun (WGS) entry which is preliminary data.</text>
</comment>
<reference evidence="7" key="1">
    <citation type="journal article" date="2019" name="Int. J. Syst. Evol. Microbiol.">
        <title>The Global Catalogue of Microorganisms (GCM) 10K type strain sequencing project: providing services to taxonomists for standard genome sequencing and annotation.</title>
        <authorList>
            <consortium name="The Broad Institute Genomics Platform"/>
            <consortium name="The Broad Institute Genome Sequencing Center for Infectious Disease"/>
            <person name="Wu L."/>
            <person name="Ma J."/>
        </authorList>
    </citation>
    <scope>NUCLEOTIDE SEQUENCE [LARGE SCALE GENOMIC DNA]</scope>
    <source>
        <strain evidence="7">JCM 18326</strain>
    </source>
</reference>
<dbReference type="Proteomes" id="UP001500298">
    <property type="component" value="Unassembled WGS sequence"/>
</dbReference>
<evidence type="ECO:0000256" key="4">
    <source>
        <dbReference type="ARBA" id="ARBA00023284"/>
    </source>
</evidence>
<dbReference type="SUPFAM" id="SSF52833">
    <property type="entry name" value="Thioredoxin-like"/>
    <property type="match status" value="1"/>
</dbReference>
<evidence type="ECO:0000313" key="7">
    <source>
        <dbReference type="Proteomes" id="UP001500298"/>
    </source>
</evidence>
<dbReference type="PROSITE" id="PS00194">
    <property type="entry name" value="THIOREDOXIN_1"/>
    <property type="match status" value="1"/>
</dbReference>
<protein>
    <submittedName>
        <fullName evidence="6">TlpA disulfide reductase family protein</fullName>
    </submittedName>
</protein>
<comment type="subcellular location">
    <subcellularLocation>
        <location evidence="1">Cell envelope</location>
    </subcellularLocation>
</comment>
<dbReference type="RefSeq" id="WP_345372169.1">
    <property type="nucleotide sequence ID" value="NZ_BAABJX010000036.1"/>
</dbReference>
<evidence type="ECO:0000259" key="5">
    <source>
        <dbReference type="PROSITE" id="PS51352"/>
    </source>
</evidence>
<dbReference type="InterPro" id="IPR017937">
    <property type="entry name" value="Thioredoxin_CS"/>
</dbReference>
<dbReference type="PROSITE" id="PS51257">
    <property type="entry name" value="PROKAR_LIPOPROTEIN"/>
    <property type="match status" value="1"/>
</dbReference>
<gene>
    <name evidence="6" type="ORF">GCM10023331_24220</name>
</gene>
<dbReference type="InterPro" id="IPR025380">
    <property type="entry name" value="DUF4369"/>
</dbReference>
<dbReference type="PANTHER" id="PTHR42852:SF6">
    <property type="entry name" value="THIOL:DISULFIDE INTERCHANGE PROTEIN DSBE"/>
    <property type="match status" value="1"/>
</dbReference>
<proteinExistence type="predicted"/>
<keyword evidence="3" id="KW-1015">Disulfide bond</keyword>
<dbReference type="PROSITE" id="PS51352">
    <property type="entry name" value="THIOREDOXIN_2"/>
    <property type="match status" value="1"/>
</dbReference>
<name>A0ABP9DCD6_9BACT</name>
<dbReference type="Pfam" id="PF00578">
    <property type="entry name" value="AhpC-TSA"/>
    <property type="match status" value="1"/>
</dbReference>
<dbReference type="InterPro" id="IPR000866">
    <property type="entry name" value="AhpC/TSA"/>
</dbReference>
<evidence type="ECO:0000256" key="3">
    <source>
        <dbReference type="ARBA" id="ARBA00023157"/>
    </source>
</evidence>
<evidence type="ECO:0000313" key="6">
    <source>
        <dbReference type="EMBL" id="GAA4838192.1"/>
    </source>
</evidence>
<feature type="domain" description="Thioredoxin" evidence="5">
    <location>
        <begin position="228"/>
        <end position="371"/>
    </location>
</feature>
<sequence length="372" mass="40830">MKKLTYLVLAGATLFSCAKQDNNTETGKYNLKMNFADAASGKAVLHNGESKDTVAIVNHLANFTGHIASPAMVSVEVIADSLDRPFGTSLFLENSDIKATITEKGSEKEITGSTAQDELKSIEDNFPGKAQMDAWMEEYRAAAKAGDEAKIKTLLPTYDSLDDAKKAYYASQVAQYNKSHAMAYLITRMTYSTPVDEIEAMTKKFAPEMADTKYVKRLMEHVEKEKALAIGKEAPDFTLAGLNQTDSVSLSDFRGKYVLVDFWATWCGPCMRELPEIKEIYAQYAGANFEIFGVSLDNDGDKWRSIVESKEMTWAHASDLKGWGSAAGKIYNVRAIPNNVLVGPDGTIVAKNLHGEELGNKLEEVLGAVSKK</sequence>
<dbReference type="Pfam" id="PF14289">
    <property type="entry name" value="DUF4369"/>
    <property type="match status" value="1"/>
</dbReference>
<dbReference type="CDD" id="cd02966">
    <property type="entry name" value="TlpA_like_family"/>
    <property type="match status" value="1"/>
</dbReference>